<keyword evidence="2" id="KW-1185">Reference proteome</keyword>
<proteinExistence type="predicted"/>
<evidence type="ECO:0000313" key="1">
    <source>
        <dbReference type="EMBL" id="KAK6357235.1"/>
    </source>
</evidence>
<organism evidence="1 2">
    <name type="scientific">Orbilia javanica</name>
    <dbReference type="NCBI Taxonomy" id="47235"/>
    <lineage>
        <taxon>Eukaryota</taxon>
        <taxon>Fungi</taxon>
        <taxon>Dikarya</taxon>
        <taxon>Ascomycota</taxon>
        <taxon>Pezizomycotina</taxon>
        <taxon>Orbiliomycetes</taxon>
        <taxon>Orbiliales</taxon>
        <taxon>Orbiliaceae</taxon>
        <taxon>Orbilia</taxon>
    </lineage>
</organism>
<evidence type="ECO:0000313" key="2">
    <source>
        <dbReference type="Proteomes" id="UP001313282"/>
    </source>
</evidence>
<sequence>MAEFSVSADGSLLIGNTIFDYLKKGRPSSYVPFISVIKIDIRSSGQKATNTNNEESLKPNIELPAGTSKSIILRWTQKEPLDSKFITNPKSETLSQKMALARYIGLIASIIVFEVTSETGYTSAAIQQWLDLLDALGRGSEYGTHWSPLPIITMDRSKKSPHEHSPSSKPLSVMSEKADQGFSFNWFDTLCFSSTALQRALKRLMIAESSFNRNEFLSKSLRDAQDWVCHFKKYAETDIKHINIYNILESHIRLEAKFREIICK</sequence>
<dbReference type="EMBL" id="JAVHNR010000001">
    <property type="protein sequence ID" value="KAK6357235.1"/>
    <property type="molecule type" value="Genomic_DNA"/>
</dbReference>
<reference evidence="1 2" key="1">
    <citation type="submission" date="2019-10" db="EMBL/GenBank/DDBJ databases">
        <authorList>
            <person name="Palmer J.M."/>
        </authorList>
    </citation>
    <scope>NUCLEOTIDE SEQUENCE [LARGE SCALE GENOMIC DNA]</scope>
    <source>
        <strain evidence="1 2">TWF718</strain>
    </source>
</reference>
<dbReference type="AlphaFoldDB" id="A0AAN8P2P8"/>
<gene>
    <name evidence="1" type="ORF">TWF718_001558</name>
</gene>
<accession>A0AAN8P2P8</accession>
<comment type="caution">
    <text evidence="1">The sequence shown here is derived from an EMBL/GenBank/DDBJ whole genome shotgun (WGS) entry which is preliminary data.</text>
</comment>
<dbReference type="Proteomes" id="UP001313282">
    <property type="component" value="Unassembled WGS sequence"/>
</dbReference>
<name>A0AAN8P2P8_9PEZI</name>
<protein>
    <submittedName>
        <fullName evidence="1">Uncharacterized protein</fullName>
    </submittedName>
</protein>